<dbReference type="InterPro" id="IPR038765">
    <property type="entry name" value="Papain-like_cys_pep_sf"/>
</dbReference>
<keyword evidence="6" id="KW-1185">Reference proteome</keyword>
<gene>
    <name evidence="5" type="ORF">BQ4739_LOCUS12087</name>
</gene>
<dbReference type="PANTHER" id="PTHR12411">
    <property type="entry name" value="CYSTEINE PROTEASE FAMILY C1-RELATED"/>
    <property type="match status" value="1"/>
</dbReference>
<dbReference type="InterPro" id="IPR000668">
    <property type="entry name" value="Peptidase_C1A_C"/>
</dbReference>
<proteinExistence type="inferred from homology"/>
<dbReference type="GO" id="GO:0008234">
    <property type="term" value="F:cysteine-type peptidase activity"/>
    <property type="evidence" value="ECO:0007669"/>
    <property type="project" value="InterPro"/>
</dbReference>
<reference evidence="5 6" key="1">
    <citation type="submission" date="2016-10" db="EMBL/GenBank/DDBJ databases">
        <authorList>
            <person name="Cai Z."/>
        </authorList>
    </citation>
    <scope>NUCLEOTIDE SEQUENCE [LARGE SCALE GENOMIC DNA]</scope>
</reference>
<dbReference type="AlphaFoldDB" id="A0A383W2V8"/>
<dbReference type="STRING" id="3088.A0A383W2V8"/>
<evidence type="ECO:0000313" key="5">
    <source>
        <dbReference type="EMBL" id="SZX71987.1"/>
    </source>
</evidence>
<dbReference type="SMART" id="SM00645">
    <property type="entry name" value="Pept_C1"/>
    <property type="match status" value="1"/>
</dbReference>
<dbReference type="GO" id="GO:0006508">
    <property type="term" value="P:proteolysis"/>
    <property type="evidence" value="ECO:0007669"/>
    <property type="project" value="InterPro"/>
</dbReference>
<feature type="chain" id="PRO_5018760796" description="Peptidase C1A papain C-terminal domain-containing protein" evidence="3">
    <location>
        <begin position="17"/>
        <end position="541"/>
    </location>
</feature>
<keyword evidence="3" id="KW-0732">Signal</keyword>
<accession>A0A383W2V8</accession>
<evidence type="ECO:0000313" key="6">
    <source>
        <dbReference type="Proteomes" id="UP000256970"/>
    </source>
</evidence>
<dbReference type="Gene3D" id="3.90.70.10">
    <property type="entry name" value="Cysteine proteinases"/>
    <property type="match status" value="1"/>
</dbReference>
<feature type="domain" description="Peptidase C1A papain C-terminal" evidence="4">
    <location>
        <begin position="116"/>
        <end position="350"/>
    </location>
</feature>
<dbReference type="EMBL" id="FNXT01001093">
    <property type="protein sequence ID" value="SZX71987.1"/>
    <property type="molecule type" value="Genomic_DNA"/>
</dbReference>
<comment type="similarity">
    <text evidence="1">Belongs to the peptidase C1 family.</text>
</comment>
<evidence type="ECO:0000256" key="3">
    <source>
        <dbReference type="SAM" id="SignalP"/>
    </source>
</evidence>
<dbReference type="Proteomes" id="UP000256970">
    <property type="component" value="Unassembled WGS sequence"/>
</dbReference>
<dbReference type="Pfam" id="PF00112">
    <property type="entry name" value="Peptidase_C1"/>
    <property type="match status" value="1"/>
</dbReference>
<dbReference type="InterPro" id="IPR013128">
    <property type="entry name" value="Peptidase_C1A"/>
</dbReference>
<evidence type="ECO:0000259" key="4">
    <source>
        <dbReference type="SMART" id="SM00645"/>
    </source>
</evidence>
<evidence type="ECO:0000256" key="2">
    <source>
        <dbReference type="SAM" id="MobiDB-lite"/>
    </source>
</evidence>
<feature type="compositionally biased region" description="Pro residues" evidence="2">
    <location>
        <begin position="461"/>
        <end position="476"/>
    </location>
</feature>
<feature type="signal peptide" evidence="3">
    <location>
        <begin position="1"/>
        <end position="16"/>
    </location>
</feature>
<sequence>MILGALLVLEMVSAGAAPAVEPQGATRRVLQQSNRFTGRTYDAAKGLKSSRNRTRRGYMTTSRIQKIVSNLGAGLNVTQLAQAACNTPNVADPSCGQGLLLALTPAKYSSNSTADTPGRRAFISPAQHQGTCGACVGFAVTAAAEAAINVYKQQHWDKLGLSEQAFSFCMLLPRINCGSGASYDDVVKLLVQGGVKQWPSRDCFGYLADVSSTEECSEVNLGRCSQLPEGGVLSAVDAGSALATMAKVKEQIMLTGGVLTSMALSEATFDCFATSTTAASGTFSATEEASRLGGTAVMHAVFCYGWWDNPRSVGDGYWMCKNSWGPGWGRNGSFNVAYGSAFTMQPDYTFALQFNKASTTQRVADIQQRLKLDLTYDPTATRYILYTPRRSQRLLQLVQDLVILSTTVINNRPRKADIVADVVASNLRFVRSLSAASTGPFRLCGRTVQLLSDIILPPARPSPSPAVAPSPSPSPSTPGGAADSCSLSRASDPACKRCVQGITLGGSHLCVVLFDGSLEMLCASLLEETWGVPLCKKLPQL</sequence>
<organism evidence="5 6">
    <name type="scientific">Tetradesmus obliquus</name>
    <name type="common">Green alga</name>
    <name type="synonym">Acutodesmus obliquus</name>
    <dbReference type="NCBI Taxonomy" id="3088"/>
    <lineage>
        <taxon>Eukaryota</taxon>
        <taxon>Viridiplantae</taxon>
        <taxon>Chlorophyta</taxon>
        <taxon>core chlorophytes</taxon>
        <taxon>Chlorophyceae</taxon>
        <taxon>CS clade</taxon>
        <taxon>Sphaeropleales</taxon>
        <taxon>Scenedesmaceae</taxon>
        <taxon>Tetradesmus</taxon>
    </lineage>
</organism>
<name>A0A383W2V8_TETOB</name>
<protein>
    <recommendedName>
        <fullName evidence="4">Peptidase C1A papain C-terminal domain-containing protein</fullName>
    </recommendedName>
</protein>
<feature type="region of interest" description="Disordered" evidence="2">
    <location>
        <begin position="461"/>
        <end position="485"/>
    </location>
</feature>
<dbReference type="SUPFAM" id="SSF54001">
    <property type="entry name" value="Cysteine proteinases"/>
    <property type="match status" value="1"/>
</dbReference>
<evidence type="ECO:0000256" key="1">
    <source>
        <dbReference type="ARBA" id="ARBA00008455"/>
    </source>
</evidence>